<feature type="region of interest" description="Disordered" evidence="1">
    <location>
        <begin position="692"/>
        <end position="712"/>
    </location>
</feature>
<feature type="region of interest" description="Disordered" evidence="1">
    <location>
        <begin position="569"/>
        <end position="610"/>
    </location>
</feature>
<dbReference type="Proteomes" id="UP000886653">
    <property type="component" value="Unassembled WGS sequence"/>
</dbReference>
<feature type="region of interest" description="Disordered" evidence="1">
    <location>
        <begin position="51"/>
        <end position="77"/>
    </location>
</feature>
<evidence type="ECO:0000313" key="3">
    <source>
        <dbReference type="Proteomes" id="UP000886653"/>
    </source>
</evidence>
<dbReference type="OrthoDB" id="3366990at2759"/>
<accession>A0A9P6N553</accession>
<reference evidence="2" key="1">
    <citation type="submission" date="2013-11" db="EMBL/GenBank/DDBJ databases">
        <title>Genome sequence of the fusiform rust pathogen reveals effectors for host alternation and coevolution with pine.</title>
        <authorList>
            <consortium name="DOE Joint Genome Institute"/>
            <person name="Smith K."/>
            <person name="Pendleton A."/>
            <person name="Kubisiak T."/>
            <person name="Anderson C."/>
            <person name="Salamov A."/>
            <person name="Aerts A."/>
            <person name="Riley R."/>
            <person name="Clum A."/>
            <person name="Lindquist E."/>
            <person name="Ence D."/>
            <person name="Campbell M."/>
            <person name="Kronenberg Z."/>
            <person name="Feau N."/>
            <person name="Dhillon B."/>
            <person name="Hamelin R."/>
            <person name="Burleigh J."/>
            <person name="Smith J."/>
            <person name="Yandell M."/>
            <person name="Nelson C."/>
            <person name="Grigoriev I."/>
            <person name="Davis J."/>
        </authorList>
    </citation>
    <scope>NUCLEOTIDE SEQUENCE</scope>
    <source>
        <strain evidence="2">G11</strain>
    </source>
</reference>
<organism evidence="2 3">
    <name type="scientific">Cronartium quercuum f. sp. fusiforme G11</name>
    <dbReference type="NCBI Taxonomy" id="708437"/>
    <lineage>
        <taxon>Eukaryota</taxon>
        <taxon>Fungi</taxon>
        <taxon>Dikarya</taxon>
        <taxon>Basidiomycota</taxon>
        <taxon>Pucciniomycotina</taxon>
        <taxon>Pucciniomycetes</taxon>
        <taxon>Pucciniales</taxon>
        <taxon>Coleosporiaceae</taxon>
        <taxon>Cronartium</taxon>
    </lineage>
</organism>
<dbReference type="PANTHER" id="PTHR47807">
    <property type="entry name" value="PROTEIN TBF1"/>
    <property type="match status" value="1"/>
</dbReference>
<dbReference type="AlphaFoldDB" id="A0A9P6N553"/>
<proteinExistence type="predicted"/>
<feature type="region of interest" description="Disordered" evidence="1">
    <location>
        <begin position="758"/>
        <end position="801"/>
    </location>
</feature>
<protein>
    <recommendedName>
        <fullName evidence="4">Myb-like domain-containing protein</fullName>
    </recommendedName>
</protein>
<sequence length="801" mass="88731">MTPSEHPLLPTTTTTKTTTNTATHTPTLQNSTEPFVIPEPEPDLLLAFAHSTSHSSPHHQPIQFPTTSSPLDSDPNLDPFLASLQHLPPTTIPIPLSDPSPTSAAYPHSNHNSNQSDHPFDQNTIDDNQLHSLLFSTSPTSHTRDTNDLLGSVSTSAFDPSILAPLPSLAPHPPPIDLQNLVPLQAGPSKSSDHVSLDTVPSTSATVAVAPTPKPSKLPKAKLTQCLQLREAAEKALEAVWDTLGRDRLALSAPVESPSTVDDLKISRGLDRQFGELHALSAPFKPEDLALIWPQCISNKALKANYNSSPSAAYFGIRKANIAFVAEYILYAMPGEEAYGKNDIVYACEGFLPLVLDKGLVQDEESWKLFNELKVQIYIQRLDQSGKEEANTRVLPNLFVETLSSYSGVQIAPKVEAAFEARAAETKAELVAADADLDQLRLRHPYTPFAISALRLLRKCQEILEAEQAEWQSALELDAIQASFLTQPGHDGQGGGTATTTSKRKRKRKLTIKGSNPLSPLFEREEARQMYDMLGDQQKIHGDNGGDLDQAYFDADRHHHVLHHDDISVGQEHHHKDDEYDQDGENNHKGRYNPYRLGRGKGPAAAPRRRWTQEEHELLLEEVRLHSNKYDCMAQIIKRHGKNGELSDILKDQNNVSLKDKARNLTMEWSRHGYPEDKPWLKEAFARFAVKPRASGQAHHGRRGGSEEEVDQPQHQFILDPSVLLDDLPVVRPTHEEDEEARLRLDLVELMGGRMEEEEQQRLQLDPELLGGGSDGGRNESDVLVQLTVEGDVPVDPSLGQ</sequence>
<feature type="region of interest" description="Disordered" evidence="1">
    <location>
        <begin position="1"/>
        <end position="34"/>
    </location>
</feature>
<feature type="region of interest" description="Disordered" evidence="1">
    <location>
        <begin position="486"/>
        <end position="517"/>
    </location>
</feature>
<comment type="caution">
    <text evidence="2">The sequence shown here is derived from an EMBL/GenBank/DDBJ whole genome shotgun (WGS) entry which is preliminary data.</text>
</comment>
<feature type="region of interest" description="Disordered" evidence="1">
    <location>
        <begin position="177"/>
        <end position="198"/>
    </location>
</feature>
<evidence type="ECO:0000256" key="1">
    <source>
        <dbReference type="SAM" id="MobiDB-lite"/>
    </source>
</evidence>
<evidence type="ECO:0008006" key="4">
    <source>
        <dbReference type="Google" id="ProtNLM"/>
    </source>
</evidence>
<feature type="compositionally biased region" description="Polar residues" evidence="1">
    <location>
        <begin position="99"/>
        <end position="125"/>
    </location>
</feature>
<dbReference type="PANTHER" id="PTHR47807:SF1">
    <property type="entry name" value="PROTEIN TBF1"/>
    <property type="match status" value="1"/>
</dbReference>
<name>A0A9P6N553_9BASI</name>
<gene>
    <name evidence="2" type="ORF">CROQUDRAFT_666681</name>
</gene>
<feature type="compositionally biased region" description="Basic residues" evidence="1">
    <location>
        <begin position="502"/>
        <end position="511"/>
    </location>
</feature>
<feature type="compositionally biased region" description="Basic and acidic residues" evidence="1">
    <location>
        <begin position="569"/>
        <end position="578"/>
    </location>
</feature>
<dbReference type="InterPro" id="IPR052833">
    <property type="entry name" value="Telomeric_DNA-bd_trans-reg"/>
</dbReference>
<dbReference type="EMBL" id="MU167629">
    <property type="protein sequence ID" value="KAG0139320.1"/>
    <property type="molecule type" value="Genomic_DNA"/>
</dbReference>
<feature type="region of interest" description="Disordered" evidence="1">
    <location>
        <begin position="96"/>
        <end position="125"/>
    </location>
</feature>
<evidence type="ECO:0000313" key="2">
    <source>
        <dbReference type="EMBL" id="KAG0139320.1"/>
    </source>
</evidence>
<keyword evidence="3" id="KW-1185">Reference proteome</keyword>
<feature type="compositionally biased region" description="Low complexity" evidence="1">
    <location>
        <begin position="7"/>
        <end position="28"/>
    </location>
</feature>